<dbReference type="InterPro" id="IPR036390">
    <property type="entry name" value="WH_DNA-bd_sf"/>
</dbReference>
<evidence type="ECO:0000313" key="7">
    <source>
        <dbReference type="EMBL" id="OOV86929.1"/>
    </source>
</evidence>
<evidence type="ECO:0000313" key="8">
    <source>
        <dbReference type="Proteomes" id="UP000190064"/>
    </source>
</evidence>
<keyword evidence="3" id="KW-0805">Transcription regulation</keyword>
<evidence type="ECO:0000256" key="2">
    <source>
        <dbReference type="ARBA" id="ARBA00022898"/>
    </source>
</evidence>
<dbReference type="RefSeq" id="WP_078319984.1">
    <property type="nucleotide sequence ID" value="NZ_FXTS01000005.1"/>
</dbReference>
<evidence type="ECO:0000256" key="1">
    <source>
        <dbReference type="ARBA" id="ARBA00005384"/>
    </source>
</evidence>
<dbReference type="InterPro" id="IPR004839">
    <property type="entry name" value="Aminotransferase_I/II_large"/>
</dbReference>
<dbReference type="InterPro" id="IPR051446">
    <property type="entry name" value="HTH_trans_reg/aminotransferase"/>
</dbReference>
<organism evidence="7 8">
    <name type="scientific">Oceanospirillum linum</name>
    <dbReference type="NCBI Taxonomy" id="966"/>
    <lineage>
        <taxon>Bacteria</taxon>
        <taxon>Pseudomonadati</taxon>
        <taxon>Pseudomonadota</taxon>
        <taxon>Gammaproteobacteria</taxon>
        <taxon>Oceanospirillales</taxon>
        <taxon>Oceanospirillaceae</taxon>
        <taxon>Oceanospirillum</taxon>
    </lineage>
</organism>
<evidence type="ECO:0000256" key="3">
    <source>
        <dbReference type="ARBA" id="ARBA00023015"/>
    </source>
</evidence>
<reference evidence="7" key="1">
    <citation type="submission" date="2017-02" db="EMBL/GenBank/DDBJ databases">
        <title>Draft Genome Sequence of the Salt Water Bacterium Oceanospirillum linum ATCC 11336.</title>
        <authorList>
            <person name="Trachtenberg A.M."/>
            <person name="Carney J.G."/>
            <person name="Linnane J.D."/>
            <person name="Rheaume B.A."/>
            <person name="Pitts N.L."/>
            <person name="Mykles D.L."/>
            <person name="Maclea K.S."/>
        </authorList>
    </citation>
    <scope>NUCLEOTIDE SEQUENCE [LARGE SCALE GENOMIC DNA]</scope>
    <source>
        <strain evidence="7">ATCC 11336</strain>
    </source>
</reference>
<dbReference type="PROSITE" id="PS50949">
    <property type="entry name" value="HTH_GNTR"/>
    <property type="match status" value="1"/>
</dbReference>
<proteinExistence type="inferred from homology"/>
<dbReference type="Gene3D" id="1.10.10.10">
    <property type="entry name" value="Winged helix-like DNA-binding domain superfamily/Winged helix DNA-binding domain"/>
    <property type="match status" value="1"/>
</dbReference>
<dbReference type="SUPFAM" id="SSF46785">
    <property type="entry name" value="Winged helix' DNA-binding domain"/>
    <property type="match status" value="1"/>
</dbReference>
<dbReference type="InterPro" id="IPR036388">
    <property type="entry name" value="WH-like_DNA-bd_sf"/>
</dbReference>
<dbReference type="GO" id="GO:0003700">
    <property type="term" value="F:DNA-binding transcription factor activity"/>
    <property type="evidence" value="ECO:0007669"/>
    <property type="project" value="InterPro"/>
</dbReference>
<dbReference type="GO" id="GO:0003677">
    <property type="term" value="F:DNA binding"/>
    <property type="evidence" value="ECO:0007669"/>
    <property type="project" value="UniProtKB-KW"/>
</dbReference>
<dbReference type="SUPFAM" id="SSF53383">
    <property type="entry name" value="PLP-dependent transferases"/>
    <property type="match status" value="1"/>
</dbReference>
<keyword evidence="5" id="KW-0804">Transcription</keyword>
<comment type="similarity">
    <text evidence="1">In the C-terminal section; belongs to the class-I pyridoxal-phosphate-dependent aminotransferase family.</text>
</comment>
<gene>
    <name evidence="7" type="ORF">BTA35_0211605</name>
</gene>
<dbReference type="GO" id="GO:0030170">
    <property type="term" value="F:pyridoxal phosphate binding"/>
    <property type="evidence" value="ECO:0007669"/>
    <property type="project" value="InterPro"/>
</dbReference>
<evidence type="ECO:0000259" key="6">
    <source>
        <dbReference type="PROSITE" id="PS50949"/>
    </source>
</evidence>
<dbReference type="InterPro" id="IPR015421">
    <property type="entry name" value="PyrdxlP-dep_Trfase_major"/>
</dbReference>
<sequence>MPRYRYEYLEQELKQQIRSGYLQTGDRLPSIRSLCRDYQVSKATVLHALHRLESEQLVQARPKSGYFVRTPEYESPLPTRVQTPKTPAPVSVSAIFRDIMSQGAAFDILPAASQQDSLPQLTQLNRLMGRQMRLHPEQKAGYYDESAGKYSLRTALSAHLRQRKLRVDPENICITSGCQHSLFIALMITCQPGDTVAVESPAFYGVLQIMEQLGLNIIEISGDPVSGIDIQELQEQLTHWPIKACVVTPNFGTPAGSCIPPEHYASLVDLACRNDFWLIEDDIYGDLAFSSAATAPLKSQDNPQNEKVILCGSVSKSLSRDLRVGWIIAGGLHNKALQMKLITQLASPQAIQEGLAQFIAEGHYRRHLSQLRQKLQQQRDQLLAYLSQNWGQKIRYSQPDGGLCIWVQLPDACDSQAAYRSLREEGILLTPGTLFSAHGLYRHYLRLSFAQPLSAKRKAALDRLFICVLELSDKTSCQ</sequence>
<evidence type="ECO:0000256" key="4">
    <source>
        <dbReference type="ARBA" id="ARBA00023125"/>
    </source>
</evidence>
<feature type="domain" description="HTH gntR-type" evidence="6">
    <location>
        <begin position="3"/>
        <end position="71"/>
    </location>
</feature>
<dbReference type="EMBL" id="MTSD02000004">
    <property type="protein sequence ID" value="OOV86929.1"/>
    <property type="molecule type" value="Genomic_DNA"/>
</dbReference>
<comment type="caution">
    <text evidence="7">The sequence shown here is derived from an EMBL/GenBank/DDBJ whole genome shotgun (WGS) entry which is preliminary data.</text>
</comment>
<dbReference type="Pfam" id="PF00392">
    <property type="entry name" value="GntR"/>
    <property type="match status" value="1"/>
</dbReference>
<dbReference type="STRING" id="966.BTA35_0211605"/>
<keyword evidence="2" id="KW-0663">Pyridoxal phosphate</keyword>
<dbReference type="InterPro" id="IPR015422">
    <property type="entry name" value="PyrdxlP-dep_Trfase_small"/>
</dbReference>
<dbReference type="AlphaFoldDB" id="A0A1T1HAP7"/>
<dbReference type="Proteomes" id="UP000190064">
    <property type="component" value="Unassembled WGS sequence"/>
</dbReference>
<dbReference type="PANTHER" id="PTHR46577">
    <property type="entry name" value="HTH-TYPE TRANSCRIPTIONAL REGULATORY PROTEIN GABR"/>
    <property type="match status" value="1"/>
</dbReference>
<accession>A0A1T1HAP7</accession>
<dbReference type="Pfam" id="PF00155">
    <property type="entry name" value="Aminotran_1_2"/>
    <property type="match status" value="1"/>
</dbReference>
<evidence type="ECO:0000256" key="5">
    <source>
        <dbReference type="ARBA" id="ARBA00023163"/>
    </source>
</evidence>
<keyword evidence="4" id="KW-0238">DNA-binding</keyword>
<dbReference type="SMART" id="SM00345">
    <property type="entry name" value="HTH_GNTR"/>
    <property type="match status" value="1"/>
</dbReference>
<keyword evidence="8" id="KW-1185">Reference proteome</keyword>
<dbReference type="CDD" id="cd00609">
    <property type="entry name" value="AAT_like"/>
    <property type="match status" value="1"/>
</dbReference>
<protein>
    <recommendedName>
        <fullName evidence="6">HTH gntR-type domain-containing protein</fullName>
    </recommendedName>
</protein>
<name>A0A1T1HAP7_OCELI</name>
<dbReference type="InterPro" id="IPR015424">
    <property type="entry name" value="PyrdxlP-dep_Trfase"/>
</dbReference>
<dbReference type="CDD" id="cd07377">
    <property type="entry name" value="WHTH_GntR"/>
    <property type="match status" value="1"/>
</dbReference>
<dbReference type="PANTHER" id="PTHR46577:SF2">
    <property type="entry name" value="TRANSCRIPTIONAL REGULATORY PROTEIN"/>
    <property type="match status" value="1"/>
</dbReference>
<dbReference type="InterPro" id="IPR000524">
    <property type="entry name" value="Tscrpt_reg_HTH_GntR"/>
</dbReference>
<dbReference type="Gene3D" id="3.40.640.10">
    <property type="entry name" value="Type I PLP-dependent aspartate aminotransferase-like (Major domain)"/>
    <property type="match status" value="1"/>
</dbReference>
<dbReference type="Gene3D" id="3.90.1150.10">
    <property type="entry name" value="Aspartate Aminotransferase, domain 1"/>
    <property type="match status" value="1"/>
</dbReference>